<dbReference type="OrthoDB" id="10162881at2759"/>
<gene>
    <name evidence="3" type="ORF">BSL78_17833</name>
    <name evidence="2" type="ORF">BSL78_25643</name>
</gene>
<dbReference type="EMBL" id="MRZV01001488">
    <property type="protein sequence ID" value="PIK37530.1"/>
    <property type="molecule type" value="Genomic_DNA"/>
</dbReference>
<feature type="compositionally biased region" description="Polar residues" evidence="1">
    <location>
        <begin position="27"/>
        <end position="46"/>
    </location>
</feature>
<feature type="compositionally biased region" description="Polar residues" evidence="1">
    <location>
        <begin position="168"/>
        <end position="191"/>
    </location>
</feature>
<accession>A0A2G8KBB8</accession>
<dbReference type="Proteomes" id="UP000230750">
    <property type="component" value="Unassembled WGS sequence"/>
</dbReference>
<dbReference type="AlphaFoldDB" id="A0A2G8KBB8"/>
<protein>
    <submittedName>
        <fullName evidence="3">Uncharacterized protein</fullName>
    </submittedName>
</protein>
<evidence type="ECO:0000313" key="3">
    <source>
        <dbReference type="EMBL" id="PIK45296.1"/>
    </source>
</evidence>
<evidence type="ECO:0000256" key="1">
    <source>
        <dbReference type="SAM" id="MobiDB-lite"/>
    </source>
</evidence>
<proteinExistence type="predicted"/>
<keyword evidence="4" id="KW-1185">Reference proteome</keyword>
<feature type="region of interest" description="Disordered" evidence="1">
    <location>
        <begin position="168"/>
        <end position="231"/>
    </location>
</feature>
<evidence type="ECO:0000313" key="2">
    <source>
        <dbReference type="EMBL" id="PIK37530.1"/>
    </source>
</evidence>
<reference evidence="3 4" key="1">
    <citation type="journal article" date="2017" name="PLoS Biol.">
        <title>The sea cucumber genome provides insights into morphological evolution and visceral regeneration.</title>
        <authorList>
            <person name="Zhang X."/>
            <person name="Sun L."/>
            <person name="Yuan J."/>
            <person name="Sun Y."/>
            <person name="Gao Y."/>
            <person name="Zhang L."/>
            <person name="Li S."/>
            <person name="Dai H."/>
            <person name="Hamel J.F."/>
            <person name="Liu C."/>
            <person name="Yu Y."/>
            <person name="Liu S."/>
            <person name="Lin W."/>
            <person name="Guo K."/>
            <person name="Jin S."/>
            <person name="Xu P."/>
            <person name="Storey K.B."/>
            <person name="Huan P."/>
            <person name="Zhang T."/>
            <person name="Zhou Y."/>
            <person name="Zhang J."/>
            <person name="Lin C."/>
            <person name="Li X."/>
            <person name="Xing L."/>
            <person name="Huo D."/>
            <person name="Sun M."/>
            <person name="Wang L."/>
            <person name="Mercier A."/>
            <person name="Li F."/>
            <person name="Yang H."/>
            <person name="Xiang J."/>
        </authorList>
    </citation>
    <scope>NUCLEOTIDE SEQUENCE [LARGE SCALE GENOMIC DNA]</scope>
    <source>
        <strain evidence="3">Shaxun</strain>
        <tissue evidence="3">Muscle</tissue>
    </source>
</reference>
<organism evidence="3 4">
    <name type="scientific">Stichopus japonicus</name>
    <name type="common">Sea cucumber</name>
    <dbReference type="NCBI Taxonomy" id="307972"/>
    <lineage>
        <taxon>Eukaryota</taxon>
        <taxon>Metazoa</taxon>
        <taxon>Echinodermata</taxon>
        <taxon>Eleutherozoa</taxon>
        <taxon>Echinozoa</taxon>
        <taxon>Holothuroidea</taxon>
        <taxon>Aspidochirotacea</taxon>
        <taxon>Aspidochirotida</taxon>
        <taxon>Stichopodidae</taxon>
        <taxon>Apostichopus</taxon>
    </lineage>
</organism>
<feature type="compositionally biased region" description="Acidic residues" evidence="1">
    <location>
        <begin position="198"/>
        <end position="207"/>
    </location>
</feature>
<dbReference type="EMBL" id="MRZV01000720">
    <property type="protein sequence ID" value="PIK45296.1"/>
    <property type="molecule type" value="Genomic_DNA"/>
</dbReference>
<evidence type="ECO:0000313" key="4">
    <source>
        <dbReference type="Proteomes" id="UP000230750"/>
    </source>
</evidence>
<sequence>MAVVLEIPVAARISMLENLECSDNGPFRTNQAGQSGKGKNTYSLQRKMSLPTGWSCPSGKLKSSTPKSESEPGKIKSGRSTTFISKTKYHLVKMTGEQELLVEDLYPKFRSKSSENMESEDSSSQGSGICDKRLSLLSGLSHSDYETCGSQTSLDDYENDRLSISSGLNKEDNISSSLNKLSQDGRTSRPISSVLGDSEFDELDYSEIDDHSKSDESQGGQKPKAERPACLDQGMTATIAWIRNELVRPS</sequence>
<feature type="region of interest" description="Disordered" evidence="1">
    <location>
        <begin position="23"/>
        <end position="79"/>
    </location>
</feature>
<comment type="caution">
    <text evidence="3">The sequence shown here is derived from an EMBL/GenBank/DDBJ whole genome shotgun (WGS) entry which is preliminary data.</text>
</comment>
<name>A0A2G8KBB8_STIJA</name>